<name>A0ACC1HBA4_9FUNG</name>
<dbReference type="Proteomes" id="UP001145114">
    <property type="component" value="Unassembled WGS sequence"/>
</dbReference>
<sequence length="177" mass="19339">MSLRMVRSQSRSRHIPENYNEEEALRRAIEESKREASKTQKAPSVGQQQPAPLSALKGSEGQEGDLLGLFEDAAPPMALNSTRLSNQFMLQQQPQQQMMMQQPFDPSMANAQQFNNQFNAQFATHFGNPQQQAMLNTTGINGSGVLNDFQGLTGFDSTGFNMGSVATSINTPTAASP</sequence>
<feature type="non-terminal residue" evidence="1">
    <location>
        <position position="177"/>
    </location>
</feature>
<evidence type="ECO:0000313" key="2">
    <source>
        <dbReference type="Proteomes" id="UP001145114"/>
    </source>
</evidence>
<accession>A0ACC1HBA4</accession>
<gene>
    <name evidence="1" type="ORF">EV182_006982</name>
</gene>
<evidence type="ECO:0000313" key="1">
    <source>
        <dbReference type="EMBL" id="KAJ1672537.1"/>
    </source>
</evidence>
<proteinExistence type="predicted"/>
<protein>
    <submittedName>
        <fullName evidence="1">Uncharacterized protein</fullName>
    </submittedName>
</protein>
<reference evidence="1" key="1">
    <citation type="submission" date="2022-06" db="EMBL/GenBank/DDBJ databases">
        <title>Phylogenomic reconstructions and comparative analyses of Kickxellomycotina fungi.</title>
        <authorList>
            <person name="Reynolds N.K."/>
            <person name="Stajich J.E."/>
            <person name="Barry K."/>
            <person name="Grigoriev I.V."/>
            <person name="Crous P."/>
            <person name="Smith M.E."/>
        </authorList>
    </citation>
    <scope>NUCLEOTIDE SEQUENCE</scope>
    <source>
        <strain evidence="1">RSA 2271</strain>
    </source>
</reference>
<comment type="caution">
    <text evidence="1">The sequence shown here is derived from an EMBL/GenBank/DDBJ whole genome shotgun (WGS) entry which is preliminary data.</text>
</comment>
<keyword evidence="2" id="KW-1185">Reference proteome</keyword>
<organism evidence="1 2">
    <name type="scientific">Spiromyces aspiralis</name>
    <dbReference type="NCBI Taxonomy" id="68401"/>
    <lineage>
        <taxon>Eukaryota</taxon>
        <taxon>Fungi</taxon>
        <taxon>Fungi incertae sedis</taxon>
        <taxon>Zoopagomycota</taxon>
        <taxon>Kickxellomycotina</taxon>
        <taxon>Kickxellomycetes</taxon>
        <taxon>Kickxellales</taxon>
        <taxon>Kickxellaceae</taxon>
        <taxon>Spiromyces</taxon>
    </lineage>
</organism>
<dbReference type="EMBL" id="JAMZIH010008216">
    <property type="protein sequence ID" value="KAJ1672537.1"/>
    <property type="molecule type" value="Genomic_DNA"/>
</dbReference>